<evidence type="ECO:0000313" key="4">
    <source>
        <dbReference type="EMBL" id="MFC6396962.1"/>
    </source>
</evidence>
<evidence type="ECO:0000256" key="1">
    <source>
        <dbReference type="ARBA" id="ARBA00022676"/>
    </source>
</evidence>
<evidence type="ECO:0000256" key="2">
    <source>
        <dbReference type="ARBA" id="ARBA00022679"/>
    </source>
</evidence>
<dbReference type="Proteomes" id="UP001596266">
    <property type="component" value="Unassembled WGS sequence"/>
</dbReference>
<comment type="caution">
    <text evidence="4">The sequence shown here is derived from an EMBL/GenBank/DDBJ whole genome shotgun (WGS) entry which is preliminary data.</text>
</comment>
<keyword evidence="5" id="KW-1185">Reference proteome</keyword>
<evidence type="ECO:0000259" key="3">
    <source>
        <dbReference type="Pfam" id="PF13439"/>
    </source>
</evidence>
<dbReference type="InterPro" id="IPR028098">
    <property type="entry name" value="Glyco_trans_4-like_N"/>
</dbReference>
<proteinExistence type="predicted"/>
<dbReference type="RefSeq" id="WP_343884838.1">
    <property type="nucleotide sequence ID" value="NZ_BAAAKI010000003.1"/>
</dbReference>
<dbReference type="Gene3D" id="3.40.50.2000">
    <property type="entry name" value="Glycogen Phosphorylase B"/>
    <property type="match status" value="2"/>
</dbReference>
<dbReference type="GO" id="GO:0016757">
    <property type="term" value="F:glycosyltransferase activity"/>
    <property type="evidence" value="ECO:0007669"/>
    <property type="project" value="UniProtKB-KW"/>
</dbReference>
<accession>A0ABW1X468</accession>
<protein>
    <submittedName>
        <fullName evidence="4">Glycosyltransferase family 4 protein</fullName>
        <ecNumber evidence="4">2.4.-.-</ecNumber>
    </submittedName>
</protein>
<dbReference type="SUPFAM" id="SSF53756">
    <property type="entry name" value="UDP-Glycosyltransferase/glycogen phosphorylase"/>
    <property type="match status" value="1"/>
</dbReference>
<dbReference type="EMBL" id="JBHSUA010000018">
    <property type="protein sequence ID" value="MFC6396962.1"/>
    <property type="molecule type" value="Genomic_DNA"/>
</dbReference>
<keyword evidence="2 4" id="KW-0808">Transferase</keyword>
<sequence>MRIGLVCPYSMTRPGGVQNHVLGLARWLVGEGHEVHLLAPGTPPEGMLADYGLAPVQFTSAGPGMPVPFNGSIARINFGGIVAWRVAAWLNTRRLEVVHVHEPMTPSVSFFSAAFATAPVVATFHTANDGLPAMAVAQRLVPHVNRRIVRAIAVSSVARQVAHRPATVIGNGIRVSDHSLAPATGAWRGGERPVLTFVGRYSEPRKGFDVLRGALPTLLAAHPELRVQVVGHGLPVNDDRITFLGSLDDQARNQVLATSDVYLAPQTGRESFGIVLLEALASGAPVVASDLPAFREVVTDDRGPVAQLFRPGDEHELNRAVLESLAQPRDLNLARGRAQAERFDWSAIGPKVLDEYRQAMAGRALVPQPLRPRQPGSVDRLGWRS</sequence>
<organism evidence="4 5">
    <name type="scientific">Luteococcus sanguinis</name>
    <dbReference type="NCBI Taxonomy" id="174038"/>
    <lineage>
        <taxon>Bacteria</taxon>
        <taxon>Bacillati</taxon>
        <taxon>Actinomycetota</taxon>
        <taxon>Actinomycetes</taxon>
        <taxon>Propionibacteriales</taxon>
        <taxon>Propionibacteriaceae</taxon>
        <taxon>Luteococcus</taxon>
    </lineage>
</organism>
<dbReference type="Pfam" id="PF13692">
    <property type="entry name" value="Glyco_trans_1_4"/>
    <property type="match status" value="1"/>
</dbReference>
<keyword evidence="1 4" id="KW-0328">Glycosyltransferase</keyword>
<dbReference type="Pfam" id="PF13439">
    <property type="entry name" value="Glyco_transf_4"/>
    <property type="match status" value="1"/>
</dbReference>
<dbReference type="EC" id="2.4.-.-" evidence="4"/>
<dbReference type="CDD" id="cd03801">
    <property type="entry name" value="GT4_PimA-like"/>
    <property type="match status" value="1"/>
</dbReference>
<feature type="domain" description="Glycosyltransferase subfamily 4-like N-terminal" evidence="3">
    <location>
        <begin position="14"/>
        <end position="175"/>
    </location>
</feature>
<name>A0ABW1X468_9ACTN</name>
<evidence type="ECO:0000313" key="5">
    <source>
        <dbReference type="Proteomes" id="UP001596266"/>
    </source>
</evidence>
<gene>
    <name evidence="4" type="ORF">ACFP57_08200</name>
</gene>
<reference evidence="5" key="1">
    <citation type="journal article" date="2019" name="Int. J. Syst. Evol. Microbiol.">
        <title>The Global Catalogue of Microorganisms (GCM) 10K type strain sequencing project: providing services to taxonomists for standard genome sequencing and annotation.</title>
        <authorList>
            <consortium name="The Broad Institute Genomics Platform"/>
            <consortium name="The Broad Institute Genome Sequencing Center for Infectious Disease"/>
            <person name="Wu L."/>
            <person name="Ma J."/>
        </authorList>
    </citation>
    <scope>NUCLEOTIDE SEQUENCE [LARGE SCALE GENOMIC DNA]</scope>
    <source>
        <strain evidence="5">CGMCC 1.15277</strain>
    </source>
</reference>
<dbReference type="InterPro" id="IPR050194">
    <property type="entry name" value="Glycosyltransferase_grp1"/>
</dbReference>
<dbReference type="PANTHER" id="PTHR45947">
    <property type="entry name" value="SULFOQUINOVOSYL TRANSFERASE SQD2"/>
    <property type="match status" value="1"/>
</dbReference>
<dbReference type="PANTHER" id="PTHR45947:SF3">
    <property type="entry name" value="SULFOQUINOVOSYL TRANSFERASE SQD2"/>
    <property type="match status" value="1"/>
</dbReference>